<evidence type="ECO:0000313" key="20">
    <source>
        <dbReference type="EMBL" id="CAF2975573.1"/>
    </source>
</evidence>
<keyword evidence="10" id="KW-0482">Metalloprotease</keyword>
<comment type="subcellular location">
    <subcellularLocation>
        <location evidence="1">Secreted</location>
    </subcellularLocation>
</comment>
<dbReference type="GO" id="GO:0008270">
    <property type="term" value="F:zinc ion binding"/>
    <property type="evidence" value="ECO:0007669"/>
    <property type="project" value="InterPro"/>
</dbReference>
<proteinExistence type="predicted"/>
<feature type="binding site" evidence="15 17">
    <location>
        <position position="307"/>
    </location>
    <ligand>
        <name>Zn(2+)</name>
        <dbReference type="ChEBI" id="CHEBI:29105"/>
        <note>catalytic</note>
    </ligand>
</feature>
<dbReference type="Pfam" id="PF19030">
    <property type="entry name" value="TSP1_ADAMTS"/>
    <property type="match status" value="9"/>
</dbReference>
<dbReference type="EC" id="3.4.24.-" evidence="20"/>
<dbReference type="Gene3D" id="2.60.120.830">
    <property type="match status" value="1"/>
</dbReference>
<dbReference type="InterPro" id="IPR024079">
    <property type="entry name" value="MetalloPept_cat_dom_sf"/>
</dbReference>
<feature type="binding site" evidence="15">
    <location>
        <position position="343"/>
    </location>
    <ligand>
        <name>Ca(2+)</name>
        <dbReference type="ChEBI" id="CHEBI:29108"/>
        <label>1</label>
    </ligand>
</feature>
<sequence length="1739" mass="196566">MMRIRLFLHDQSTISHFGTVLFYGILLVLNVPCLSLASLVSPLQEELLQDIECYPGGSLCDLSEISGHFTSEISLFSSHHSSSSPTDGFLLIQFSAFNRTFSMEVYPDNLILIEPHSFNSSSYSCFYSGKVLDTLDSFVSFNLCTGGLTGNIHTKDGDFYVVPTPERDETHRVYRIPRDRISSSPTSNTFISSKNSSSNLDYSEAFEERSRIRRSSPPSSSSRKWPPPSKNNSVEVLVVADGPMVQYHQKNICRYPQTASSNCDTLGLAELGTMCDPKNSCAIVQDNGLSAAFTIAHELGHVLNMPHDDDQKCQITTTMTIVMGVLHTQHYITRFLDANYGHCLLNKPKRNFLHSNLNQITKLLPGQHFDENKQCEFVFGPGSEICSYMPACTRLWCTTPSNGTSSEENGCRTQHMPWADGTPCGPNRWCMRSKCVDVSSTWNDTPVDGSWGAWQSWSDCSRSCGGGIRKAVRHCNDPDPKFGGSYCVGDRVRYESCNTKECDPWSDIVDFRTKQCQVFNGNNFDIEGVPKDVKWVPKYSGIKGTDRCKLYCRVEDSSAYYLLATSVEEGTPCSDMALDWCGICGGNNETCVQESGVYDKSHYGYKSVTTIPAGATNIRIRQESLWQHNKDDSYIALRQPFTEHYLLNGDFVMSMFRKSIAYGGITLEYSGSNAPLETISSFNLPLKRDLGVEILMVGDLHPPKVSYSYVISKPKTGKDGEDLPTYKWELSSRWSHCEKACQGKQRSSSVCLVSHPNEFALREVNETLCSHLPRPKNRTKDCNQHCRLQWAVKSKTPCSVKCGYGGKQELNHVCVRVMNDDETTHVLADWFCNEGIEKPEKEMPCEGPCEGVKWTYSKWSDCSVTCDGGFQTRNATCVDEDSNHLDESHCQKEKPVLKRACNIDKCPDWRFGEWTSCNVSCGHGIKQRPYWCEVHSKKSDKSYCVHLKIPKHIEPCRMKACDDELLNNYSWYIGSWSKCSEKCGKGSRNRRVYCQRSGDPGHRRISDSFCSSLNPRPTSGDECDAGPCKELDRDQDNSVFPSQEARTLQPKKKSKKKQNKKRNLDTDGRSGLGRIAILDMVVVEGVMKLGNMKIIFPHGKNQRISGEWLYRSRKVLCFDTYYNSYVSSDRCVSKKPVTRLPLDTRKAKWIVGEWSDCSVSCGKGIRRRKVSCVSKVTGLLLRDHFCPIIPYFPAEEEVCEAKSSCDHQVPQVFDVEHRANHPVIRFYWIKGNWSQCSQTCGGGFKNRIVVCQDYTGNPSSLCDETKKPPEIVSCNSEPCPKWNFGGWAKCNKPCGGGIQHRLVRCQDHLGQALPDLDCDVKDKPVHWRECKTRPCKYIKPKYIWRKSKWEDCSRTCGSGVTKRKVRCVDLSSGDIHVNDIHCIKWYGKKKNSKPRTIKRCNKASCPHEWIPGQWSRCSHTCGKGIQHRRVECFKVNAYHWHDSQPVSRDNCDLNHVPKSYQICSISECHQKYAWKVGPWESCSWKNKPCGKKGKQRRKVLCTDLNGNKVRKKLCKRYLKIKPKGTQKCERRVCGYASCFDVKQREKTSKNGEYQILFAGKNISIYCHEMESPIPKEYVTLITGPDENYSEIYGLRLQRPDSCPYNGARNDSCDCFRDSTRREGRTNFHKIRVNATSLKVNTHDFTFSSQIQGQIVPYGEAGDCYSTSNCPQGRFSINLLGTGLRVSSNTGWTGQGNRPSITLRRVSDNQVVYGKCGGYCGTCTPEPHTGLKLDILPPPS</sequence>
<dbReference type="GO" id="GO:0004222">
    <property type="term" value="F:metalloendopeptidase activity"/>
    <property type="evidence" value="ECO:0007669"/>
    <property type="project" value="InterPro"/>
</dbReference>
<evidence type="ECO:0000256" key="13">
    <source>
        <dbReference type="ARBA" id="ARBA00023180"/>
    </source>
</evidence>
<feature type="disulfide bond" evidence="16">
    <location>
        <begin position="386"/>
        <end position="411"/>
    </location>
</feature>
<dbReference type="FunFam" id="2.20.100.10:FF:000005">
    <property type="entry name" value="ADAM metallopeptidase with thrombospondin type 1 motif 9"/>
    <property type="match status" value="3"/>
</dbReference>
<feature type="disulfide bond" evidence="16">
    <location>
        <begin position="460"/>
        <end position="497"/>
    </location>
</feature>
<keyword evidence="11" id="KW-0865">Zymogen</keyword>
<dbReference type="InterPro" id="IPR013273">
    <property type="entry name" value="ADAMTS/ADAMTS-like"/>
</dbReference>
<evidence type="ECO:0000256" key="15">
    <source>
        <dbReference type="PIRSR" id="PIRSR613273-2"/>
    </source>
</evidence>
<feature type="disulfide bond" evidence="16">
    <location>
        <begin position="275"/>
        <end position="343"/>
    </location>
</feature>
<dbReference type="PROSITE" id="PS50215">
    <property type="entry name" value="ADAM_MEPRO"/>
    <property type="match status" value="1"/>
</dbReference>
<name>A0A7R8HAS8_LEPSM</name>
<dbReference type="InterPro" id="IPR012314">
    <property type="entry name" value="Pept_M12B_GON-ADAMTSs"/>
</dbReference>
<dbReference type="GO" id="GO:0030198">
    <property type="term" value="P:extracellular matrix organization"/>
    <property type="evidence" value="ECO:0007669"/>
    <property type="project" value="InterPro"/>
</dbReference>
<feature type="compositionally biased region" description="Basic and acidic residues" evidence="18">
    <location>
        <begin position="1027"/>
        <end position="1036"/>
    </location>
</feature>
<feature type="compositionally biased region" description="Basic residues" evidence="18">
    <location>
        <begin position="1049"/>
        <end position="1061"/>
    </location>
</feature>
<feature type="region of interest" description="Disordered" evidence="18">
    <location>
        <begin position="177"/>
        <end position="231"/>
    </location>
</feature>
<dbReference type="PROSITE" id="PS50092">
    <property type="entry name" value="TSP1"/>
    <property type="match status" value="9"/>
</dbReference>
<dbReference type="Pfam" id="PF00090">
    <property type="entry name" value="TSP_1"/>
    <property type="match status" value="1"/>
</dbReference>
<evidence type="ECO:0000256" key="17">
    <source>
        <dbReference type="PROSITE-ProRule" id="PRU00276"/>
    </source>
</evidence>
<dbReference type="InterPro" id="IPR000884">
    <property type="entry name" value="TSP1_rpt"/>
</dbReference>
<evidence type="ECO:0000256" key="10">
    <source>
        <dbReference type="ARBA" id="ARBA00023049"/>
    </source>
</evidence>
<feature type="transmembrane region" description="Helical" evidence="19">
    <location>
        <begin position="20"/>
        <end position="40"/>
    </location>
</feature>
<evidence type="ECO:0000256" key="14">
    <source>
        <dbReference type="PIRSR" id="PIRSR613273-1"/>
    </source>
</evidence>
<evidence type="ECO:0000313" key="21">
    <source>
        <dbReference type="Proteomes" id="UP000675881"/>
    </source>
</evidence>
<keyword evidence="12 16" id="KW-1015">Disulfide bond</keyword>
<dbReference type="FunFam" id="2.20.100.10:FF:000006">
    <property type="entry name" value="A disintegrin and metalloproteinase with thrombospondin motifs 1"/>
    <property type="match status" value="1"/>
</dbReference>
<feature type="binding site" evidence="15 17">
    <location>
        <position position="297"/>
    </location>
    <ligand>
        <name>Zn(2+)</name>
        <dbReference type="ChEBI" id="CHEBI:29105"/>
        <note>catalytic</note>
    </ligand>
</feature>
<protein>
    <submittedName>
        <fullName evidence="20">ADAMTS9</fullName>
        <ecNumber evidence="20">3.4.24.-</ecNumber>
    </submittedName>
</protein>
<feature type="active site" evidence="14 17">
    <location>
        <position position="298"/>
    </location>
</feature>
<dbReference type="SMART" id="SM00209">
    <property type="entry name" value="TSP1"/>
    <property type="match status" value="11"/>
</dbReference>
<keyword evidence="13" id="KW-0325">Glycoprotein</keyword>
<feature type="disulfide bond" evidence="16">
    <location>
        <begin position="392"/>
        <end position="430"/>
    </location>
</feature>
<dbReference type="SUPFAM" id="SSF82895">
    <property type="entry name" value="TSP-1 type 1 repeat"/>
    <property type="match status" value="9"/>
</dbReference>
<feature type="binding site" evidence="15 17">
    <location>
        <position position="301"/>
    </location>
    <ligand>
        <name>Zn(2+)</name>
        <dbReference type="ChEBI" id="CHEBI:29105"/>
        <note>catalytic</note>
    </ligand>
</feature>
<keyword evidence="19" id="KW-1133">Transmembrane helix</keyword>
<dbReference type="GO" id="GO:0005576">
    <property type="term" value="C:extracellular region"/>
    <property type="evidence" value="ECO:0007669"/>
    <property type="project" value="UniProtKB-SubCell"/>
</dbReference>
<keyword evidence="3" id="KW-0645">Protease</keyword>
<dbReference type="InterPro" id="IPR041645">
    <property type="entry name" value="ADAMTS_CR_2"/>
</dbReference>
<organism evidence="20 21">
    <name type="scientific">Lepeophtheirus salmonis</name>
    <name type="common">Salmon louse</name>
    <name type="synonym">Caligus salmonis</name>
    <dbReference type="NCBI Taxonomy" id="72036"/>
    <lineage>
        <taxon>Eukaryota</taxon>
        <taxon>Metazoa</taxon>
        <taxon>Ecdysozoa</taxon>
        <taxon>Arthropoda</taxon>
        <taxon>Crustacea</taxon>
        <taxon>Multicrustacea</taxon>
        <taxon>Hexanauplia</taxon>
        <taxon>Copepoda</taxon>
        <taxon>Siphonostomatoida</taxon>
        <taxon>Caligidae</taxon>
        <taxon>Lepeophtheirus</taxon>
    </lineage>
</organism>
<dbReference type="InterPro" id="IPR050439">
    <property type="entry name" value="ADAMTS_ADAMTS-like"/>
</dbReference>
<keyword evidence="8 20" id="KW-0378">Hydrolase</keyword>
<keyword evidence="19" id="KW-0812">Transmembrane</keyword>
<keyword evidence="6" id="KW-0732">Signal</keyword>
<evidence type="ECO:0000256" key="4">
    <source>
        <dbReference type="ARBA" id="ARBA00022685"/>
    </source>
</evidence>
<feature type="compositionally biased region" description="Polar residues" evidence="18">
    <location>
        <begin position="1008"/>
        <end position="1017"/>
    </location>
</feature>
<gene>
    <name evidence="20" type="ORF">LSAA_11135</name>
</gene>
<dbReference type="SMART" id="SM00608">
    <property type="entry name" value="ACR"/>
    <property type="match status" value="1"/>
</dbReference>
<evidence type="ECO:0000256" key="6">
    <source>
        <dbReference type="ARBA" id="ARBA00022729"/>
    </source>
</evidence>
<comment type="cofactor">
    <cofactor evidence="15">
        <name>Zn(2+)</name>
        <dbReference type="ChEBI" id="CHEBI:29105"/>
    </cofactor>
    <text evidence="15">Binds 1 zinc ion per subunit.</text>
</comment>
<dbReference type="Pfam" id="PF05986">
    <property type="entry name" value="ADAMTS_spacer1"/>
    <property type="match status" value="1"/>
</dbReference>
<dbReference type="EMBL" id="HG994585">
    <property type="protein sequence ID" value="CAF2975573.1"/>
    <property type="molecule type" value="Genomic_DNA"/>
</dbReference>
<dbReference type="Pfam" id="PF08685">
    <property type="entry name" value="GON"/>
    <property type="match status" value="1"/>
</dbReference>
<evidence type="ECO:0000256" key="1">
    <source>
        <dbReference type="ARBA" id="ARBA00004613"/>
    </source>
</evidence>
<evidence type="ECO:0000256" key="9">
    <source>
        <dbReference type="ARBA" id="ARBA00022833"/>
    </source>
</evidence>
<keyword evidence="21" id="KW-1185">Reference proteome</keyword>
<keyword evidence="4" id="KW-0165">Cleavage on pair of basic residues</keyword>
<dbReference type="Gene3D" id="3.40.390.10">
    <property type="entry name" value="Collagenase (Catalytic Domain)"/>
    <property type="match status" value="1"/>
</dbReference>
<dbReference type="InterPro" id="IPR010294">
    <property type="entry name" value="ADAMTS_spacer1"/>
</dbReference>
<evidence type="ECO:0000256" key="12">
    <source>
        <dbReference type="ARBA" id="ARBA00023157"/>
    </source>
</evidence>
<feature type="compositionally biased region" description="Low complexity" evidence="18">
    <location>
        <begin position="215"/>
        <end position="224"/>
    </location>
</feature>
<evidence type="ECO:0000256" key="3">
    <source>
        <dbReference type="ARBA" id="ARBA00022670"/>
    </source>
</evidence>
<accession>A0A7R8HAS8</accession>
<dbReference type="GO" id="GO:0006508">
    <property type="term" value="P:proteolysis"/>
    <property type="evidence" value="ECO:0007669"/>
    <property type="project" value="UniProtKB-KW"/>
</dbReference>
<comment type="caution">
    <text evidence="17">Lacks conserved residue(s) required for the propagation of feature annotation.</text>
</comment>
<evidence type="ECO:0000256" key="11">
    <source>
        <dbReference type="ARBA" id="ARBA00023145"/>
    </source>
</evidence>
<dbReference type="InterPro" id="IPR036383">
    <property type="entry name" value="TSP1_rpt_sf"/>
</dbReference>
<dbReference type="InterPro" id="IPR001590">
    <property type="entry name" value="Peptidase_M12B"/>
</dbReference>
<evidence type="ECO:0000256" key="16">
    <source>
        <dbReference type="PIRSR" id="PIRSR613273-3"/>
    </source>
</evidence>
<dbReference type="Gene3D" id="3.40.1620.60">
    <property type="match status" value="1"/>
</dbReference>
<evidence type="ECO:0000256" key="7">
    <source>
        <dbReference type="ARBA" id="ARBA00022737"/>
    </source>
</evidence>
<feature type="region of interest" description="Disordered" evidence="18">
    <location>
        <begin position="996"/>
        <end position="1067"/>
    </location>
</feature>
<dbReference type="Gene3D" id="2.20.100.10">
    <property type="entry name" value="Thrombospondin type-1 (TSP1) repeat"/>
    <property type="match status" value="9"/>
</dbReference>
<dbReference type="OrthoDB" id="5855429at2759"/>
<dbReference type="SUPFAM" id="SSF55486">
    <property type="entry name" value="Metalloproteases ('zincins'), catalytic domain"/>
    <property type="match status" value="1"/>
</dbReference>
<dbReference type="Pfam" id="PF17771">
    <property type="entry name" value="ADAMTS_CR_2"/>
    <property type="match status" value="1"/>
</dbReference>
<keyword evidence="5 15" id="KW-0479">Metal-binding</keyword>
<dbReference type="Pfam" id="PF01421">
    <property type="entry name" value="Reprolysin"/>
    <property type="match status" value="1"/>
</dbReference>
<keyword evidence="15" id="KW-0106">Calcium</keyword>
<dbReference type="PANTHER" id="PTHR13723">
    <property type="entry name" value="ADAMTS A DISINTEGRIN AND METALLOPROTEASE WITH THROMBOSPONDIN MOTIFS PROTEASE"/>
    <property type="match status" value="1"/>
</dbReference>
<evidence type="ECO:0000256" key="5">
    <source>
        <dbReference type="ARBA" id="ARBA00022723"/>
    </source>
</evidence>
<feature type="disulfide bond" evidence="16">
    <location>
        <begin position="464"/>
        <end position="502"/>
    </location>
</feature>
<evidence type="ECO:0000256" key="19">
    <source>
        <dbReference type="SAM" id="Phobius"/>
    </source>
</evidence>
<feature type="compositionally biased region" description="Low complexity" evidence="18">
    <location>
        <begin position="182"/>
        <end position="203"/>
    </location>
</feature>
<dbReference type="PRINTS" id="PR01857">
    <property type="entry name" value="ADAMTSFAMILY"/>
</dbReference>
<feature type="disulfide bond" evidence="16">
    <location>
        <begin position="424"/>
        <end position="435"/>
    </location>
</feature>
<keyword evidence="7" id="KW-0677">Repeat</keyword>
<feature type="compositionally biased region" description="Polar residues" evidence="18">
    <location>
        <begin position="1037"/>
        <end position="1046"/>
    </location>
</feature>
<feature type="disulfide bond" evidence="16">
    <location>
        <begin position="475"/>
        <end position="487"/>
    </location>
</feature>
<dbReference type="InterPro" id="IPR006586">
    <property type="entry name" value="ADAM_Cys-rich"/>
</dbReference>
<dbReference type="PANTHER" id="PTHR13723:SF278">
    <property type="entry name" value="ADAM METALLOPEPTIDASE WITH THROMBOSPONDIN TYPE 1 MOTIF A, ISOFORM B"/>
    <property type="match status" value="1"/>
</dbReference>
<dbReference type="PROSITE" id="PS51046">
    <property type="entry name" value="GON"/>
    <property type="match status" value="1"/>
</dbReference>
<keyword evidence="9 15" id="KW-0862">Zinc</keyword>
<reference evidence="20" key="1">
    <citation type="submission" date="2021-02" db="EMBL/GenBank/DDBJ databases">
        <authorList>
            <person name="Bekaert M."/>
        </authorList>
    </citation>
    <scope>NUCLEOTIDE SEQUENCE</scope>
    <source>
        <strain evidence="20">IoA-00</strain>
    </source>
</reference>
<keyword evidence="19" id="KW-0472">Membrane</keyword>
<evidence type="ECO:0000256" key="18">
    <source>
        <dbReference type="SAM" id="MobiDB-lite"/>
    </source>
</evidence>
<evidence type="ECO:0000256" key="2">
    <source>
        <dbReference type="ARBA" id="ARBA00022525"/>
    </source>
</evidence>
<dbReference type="Proteomes" id="UP000675881">
    <property type="component" value="Chromosome 6"/>
</dbReference>
<keyword evidence="2" id="KW-0964">Secreted</keyword>
<evidence type="ECO:0000256" key="8">
    <source>
        <dbReference type="ARBA" id="ARBA00022801"/>
    </source>
</evidence>
<feature type="disulfide bond" evidence="16">
    <location>
        <begin position="375"/>
        <end position="397"/>
    </location>
</feature>